<dbReference type="InterPro" id="IPR011009">
    <property type="entry name" value="Kinase-like_dom_sf"/>
</dbReference>
<name>A0A6A4GM73_9AGAR</name>
<dbReference type="AlphaFoldDB" id="A0A6A4GM73"/>
<dbReference type="GO" id="GO:0005524">
    <property type="term" value="F:ATP binding"/>
    <property type="evidence" value="ECO:0007669"/>
    <property type="project" value="InterPro"/>
</dbReference>
<feature type="non-terminal residue" evidence="2">
    <location>
        <position position="1"/>
    </location>
</feature>
<dbReference type="OrthoDB" id="3248549at2759"/>
<accession>A0A6A4GM73</accession>
<dbReference type="Proteomes" id="UP000799118">
    <property type="component" value="Unassembled WGS sequence"/>
</dbReference>
<keyword evidence="3" id="KW-1185">Reference proteome</keyword>
<protein>
    <submittedName>
        <fullName evidence="2">Kinase-like protein</fullName>
    </submittedName>
</protein>
<gene>
    <name evidence="2" type="ORF">BT96DRAFT_838847</name>
</gene>
<dbReference type="InterPro" id="IPR000719">
    <property type="entry name" value="Prot_kinase_dom"/>
</dbReference>
<dbReference type="Pfam" id="PF07714">
    <property type="entry name" value="PK_Tyr_Ser-Thr"/>
    <property type="match status" value="1"/>
</dbReference>
<dbReference type="InterPro" id="IPR001245">
    <property type="entry name" value="Ser-Thr/Tyr_kinase_cat_dom"/>
</dbReference>
<evidence type="ECO:0000313" key="2">
    <source>
        <dbReference type="EMBL" id="KAE9386668.1"/>
    </source>
</evidence>
<proteinExistence type="predicted"/>
<keyword evidence="2" id="KW-0808">Transferase</keyword>
<feature type="domain" description="Protein kinase" evidence="1">
    <location>
        <begin position="1"/>
        <end position="138"/>
    </location>
</feature>
<dbReference type="PANTHER" id="PTHR44329">
    <property type="entry name" value="SERINE/THREONINE-PROTEIN KINASE TNNI3K-RELATED"/>
    <property type="match status" value="1"/>
</dbReference>
<dbReference type="SUPFAM" id="SSF56112">
    <property type="entry name" value="Protein kinase-like (PK-like)"/>
    <property type="match status" value="1"/>
</dbReference>
<dbReference type="Gene3D" id="1.10.510.10">
    <property type="entry name" value="Transferase(Phosphotransferase) domain 1"/>
    <property type="match status" value="1"/>
</dbReference>
<evidence type="ECO:0000313" key="3">
    <source>
        <dbReference type="Proteomes" id="UP000799118"/>
    </source>
</evidence>
<dbReference type="PROSITE" id="PS50011">
    <property type="entry name" value="PROTEIN_KINASE_DOM"/>
    <property type="match status" value="1"/>
</dbReference>
<dbReference type="EMBL" id="ML769858">
    <property type="protein sequence ID" value="KAE9386668.1"/>
    <property type="molecule type" value="Genomic_DNA"/>
</dbReference>
<sequence length="147" mass="16473">ANILVADDLRCCIADFGLSLIPAGSQSWTSVVTSTMKGSMRWMGPELFHHNGSLDLNLNCPSRDIYAFGCTILELPFCDCKTDYNVLTALMAGKRPVRPSKVWYPSEIWDLTNCCWVQEATARPTAHEVYSALQHIRKMQDLSTVPF</sequence>
<dbReference type="InterPro" id="IPR051681">
    <property type="entry name" value="Ser/Thr_Kinases-Pseudokinases"/>
</dbReference>
<dbReference type="GO" id="GO:0004674">
    <property type="term" value="F:protein serine/threonine kinase activity"/>
    <property type="evidence" value="ECO:0007669"/>
    <property type="project" value="TreeGrafter"/>
</dbReference>
<keyword evidence="2" id="KW-0418">Kinase</keyword>
<organism evidence="2 3">
    <name type="scientific">Gymnopus androsaceus JB14</name>
    <dbReference type="NCBI Taxonomy" id="1447944"/>
    <lineage>
        <taxon>Eukaryota</taxon>
        <taxon>Fungi</taxon>
        <taxon>Dikarya</taxon>
        <taxon>Basidiomycota</taxon>
        <taxon>Agaricomycotina</taxon>
        <taxon>Agaricomycetes</taxon>
        <taxon>Agaricomycetidae</taxon>
        <taxon>Agaricales</taxon>
        <taxon>Marasmiineae</taxon>
        <taxon>Omphalotaceae</taxon>
        <taxon>Gymnopus</taxon>
    </lineage>
</organism>
<reference evidence="2" key="1">
    <citation type="journal article" date="2019" name="Environ. Microbiol.">
        <title>Fungal ecological strategies reflected in gene transcription - a case study of two litter decomposers.</title>
        <authorList>
            <person name="Barbi F."/>
            <person name="Kohler A."/>
            <person name="Barry K."/>
            <person name="Baskaran P."/>
            <person name="Daum C."/>
            <person name="Fauchery L."/>
            <person name="Ihrmark K."/>
            <person name="Kuo A."/>
            <person name="LaButti K."/>
            <person name="Lipzen A."/>
            <person name="Morin E."/>
            <person name="Grigoriev I.V."/>
            <person name="Henrissat B."/>
            <person name="Lindahl B."/>
            <person name="Martin F."/>
        </authorList>
    </citation>
    <scope>NUCLEOTIDE SEQUENCE</scope>
    <source>
        <strain evidence="2">JB14</strain>
    </source>
</reference>
<evidence type="ECO:0000259" key="1">
    <source>
        <dbReference type="PROSITE" id="PS50011"/>
    </source>
</evidence>